<evidence type="ECO:0000313" key="3">
    <source>
        <dbReference type="RefSeq" id="XP_022158119.1"/>
    </source>
</evidence>
<dbReference type="InterPro" id="IPR040256">
    <property type="entry name" value="At4g02000-like"/>
</dbReference>
<evidence type="ECO:0000313" key="2">
    <source>
        <dbReference type="Proteomes" id="UP000504603"/>
    </source>
</evidence>
<protein>
    <submittedName>
        <fullName evidence="3">Uncharacterized protein LOC111024676</fullName>
    </submittedName>
</protein>
<dbReference type="Pfam" id="PF14111">
    <property type="entry name" value="DUF4283"/>
    <property type="match status" value="1"/>
</dbReference>
<dbReference type="PANTHER" id="PTHR31286:SF167">
    <property type="entry name" value="OS09G0268800 PROTEIN"/>
    <property type="match status" value="1"/>
</dbReference>
<dbReference type="GeneID" id="111024676"/>
<feature type="domain" description="DUF4283" evidence="1">
    <location>
        <begin position="32"/>
        <end position="106"/>
    </location>
</feature>
<dbReference type="AlphaFoldDB" id="A0A6J1DYG3"/>
<proteinExistence type="predicted"/>
<dbReference type="KEGG" id="mcha:111024676"/>
<dbReference type="RefSeq" id="XP_022158119.1">
    <property type="nucleotide sequence ID" value="XM_022302427.1"/>
</dbReference>
<dbReference type="Proteomes" id="UP000504603">
    <property type="component" value="Unplaced"/>
</dbReference>
<dbReference type="InterPro" id="IPR025558">
    <property type="entry name" value="DUF4283"/>
</dbReference>
<name>A0A6J1DYG3_MOMCH</name>
<sequence>MDEITELWENFNLTNEEEETFIVDNQQPILTAENIQLCGVGKLHTSKRISAKALASVMKQVWKIHESTRIEAAGLNIYVIAFKTMVEKKRVLSSGPWTFDKSLFVLVSPTAADKPLDVDFRFCAFWVQIHCIPFEYLTRDMAKLLGDRLGKVEEVD</sequence>
<dbReference type="PANTHER" id="PTHR31286">
    <property type="entry name" value="GLYCINE-RICH CELL WALL STRUCTURAL PROTEIN 1.8-LIKE"/>
    <property type="match status" value="1"/>
</dbReference>
<keyword evidence="2" id="KW-1185">Reference proteome</keyword>
<gene>
    <name evidence="3" type="primary">LOC111024676</name>
</gene>
<feature type="non-terminal residue" evidence="3">
    <location>
        <position position="156"/>
    </location>
</feature>
<accession>A0A6J1DYG3</accession>
<reference evidence="3" key="1">
    <citation type="submission" date="2025-08" db="UniProtKB">
        <authorList>
            <consortium name="RefSeq"/>
        </authorList>
    </citation>
    <scope>IDENTIFICATION</scope>
    <source>
        <strain evidence="3">OHB3-1</strain>
    </source>
</reference>
<dbReference type="OrthoDB" id="1705899at2759"/>
<evidence type="ECO:0000259" key="1">
    <source>
        <dbReference type="Pfam" id="PF14111"/>
    </source>
</evidence>
<organism evidence="2 3">
    <name type="scientific">Momordica charantia</name>
    <name type="common">Bitter gourd</name>
    <name type="synonym">Balsam pear</name>
    <dbReference type="NCBI Taxonomy" id="3673"/>
    <lineage>
        <taxon>Eukaryota</taxon>
        <taxon>Viridiplantae</taxon>
        <taxon>Streptophyta</taxon>
        <taxon>Embryophyta</taxon>
        <taxon>Tracheophyta</taxon>
        <taxon>Spermatophyta</taxon>
        <taxon>Magnoliopsida</taxon>
        <taxon>eudicotyledons</taxon>
        <taxon>Gunneridae</taxon>
        <taxon>Pentapetalae</taxon>
        <taxon>rosids</taxon>
        <taxon>fabids</taxon>
        <taxon>Cucurbitales</taxon>
        <taxon>Cucurbitaceae</taxon>
        <taxon>Momordiceae</taxon>
        <taxon>Momordica</taxon>
    </lineage>
</organism>